<evidence type="ECO:0000313" key="2">
    <source>
        <dbReference type="Proteomes" id="UP000224629"/>
    </source>
</evidence>
<dbReference type="Proteomes" id="UP000224629">
    <property type="component" value="Chromosome"/>
</dbReference>
<protein>
    <recommendedName>
        <fullName evidence="3">Gcp-like domain-containing protein</fullName>
    </recommendedName>
</protein>
<accession>A0ABN5DVK5</accession>
<keyword evidence="2" id="KW-1185">Reference proteome</keyword>
<reference evidence="1" key="1">
    <citation type="submission" date="2017-10" db="EMBL/GenBank/DDBJ databases">
        <title>Genome-wide analysis of the first isolated strain mycoplasma dispar GS01.</title>
        <authorList>
            <person name="Hao H."/>
            <person name="Chen S."/>
            <person name="Zhao P."/>
            <person name="Chu Y."/>
            <person name="Liu Y."/>
        </authorList>
    </citation>
    <scope>NUCLEOTIDE SEQUENCE [LARGE SCALE GENOMIC DNA]</scope>
    <source>
        <strain evidence="1">GS01</strain>
    </source>
</reference>
<proteinExistence type="predicted"/>
<evidence type="ECO:0008006" key="3">
    <source>
        <dbReference type="Google" id="ProtNLM"/>
    </source>
</evidence>
<name>A0ABN5DVK5_9BACT</name>
<sequence length="141" mass="16377">MCNFVIDFSAKIEKSCTKLIKNLVSFYSYILQKILLKLFQIEKMSYFIVSFGFRPGFPSFNGIINVDDLKNCGIPDCFLHLPAKISVSIRFNFYIIILKERANILALHNKLENWKYIANSVIFQTATKKTKILGKKLKRKN</sequence>
<organism evidence="1 2">
    <name type="scientific">Mesomycoplasma dispar</name>
    <dbReference type="NCBI Taxonomy" id="86660"/>
    <lineage>
        <taxon>Bacteria</taxon>
        <taxon>Bacillati</taxon>
        <taxon>Mycoplasmatota</taxon>
        <taxon>Mycoplasmoidales</taxon>
        <taxon>Metamycoplasmataceae</taxon>
        <taxon>Mesomycoplasma</taxon>
    </lineage>
</organism>
<gene>
    <name evidence="1" type="ORF">CSW10_02895</name>
</gene>
<dbReference type="EMBL" id="CP024161">
    <property type="protein sequence ID" value="ATP59857.1"/>
    <property type="molecule type" value="Genomic_DNA"/>
</dbReference>
<evidence type="ECO:0000313" key="1">
    <source>
        <dbReference type="EMBL" id="ATP59857.1"/>
    </source>
</evidence>